<dbReference type="SMART" id="SM00233">
    <property type="entry name" value="PH"/>
    <property type="match status" value="1"/>
</dbReference>
<feature type="region of interest" description="Disordered" evidence="2">
    <location>
        <begin position="1207"/>
        <end position="1228"/>
    </location>
</feature>
<feature type="region of interest" description="Disordered" evidence="2">
    <location>
        <begin position="259"/>
        <end position="278"/>
    </location>
</feature>
<reference evidence="7" key="1">
    <citation type="submission" date="2025-08" db="UniProtKB">
        <authorList>
            <consortium name="RefSeq"/>
        </authorList>
    </citation>
    <scope>IDENTIFICATION</scope>
</reference>
<evidence type="ECO:0000259" key="5">
    <source>
        <dbReference type="PROSITE" id="PS50238"/>
    </source>
</evidence>
<feature type="region of interest" description="Disordered" evidence="2">
    <location>
        <begin position="2211"/>
        <end position="2251"/>
    </location>
</feature>
<dbReference type="PROSITE" id="PS50106">
    <property type="entry name" value="PDZ"/>
    <property type="match status" value="1"/>
</dbReference>
<dbReference type="Pfam" id="PF00620">
    <property type="entry name" value="RhoGAP"/>
    <property type="match status" value="1"/>
</dbReference>
<feature type="compositionally biased region" description="Polar residues" evidence="2">
    <location>
        <begin position="1482"/>
        <end position="1495"/>
    </location>
</feature>
<protein>
    <submittedName>
        <fullName evidence="7">Uncharacterized protein LOC106807587</fullName>
    </submittedName>
</protein>
<organism evidence="6 7">
    <name type="scientific">Priapulus caudatus</name>
    <name type="common">Priapulid worm</name>
    <dbReference type="NCBI Taxonomy" id="37621"/>
    <lineage>
        <taxon>Eukaryota</taxon>
        <taxon>Metazoa</taxon>
        <taxon>Ecdysozoa</taxon>
        <taxon>Scalidophora</taxon>
        <taxon>Priapulida</taxon>
        <taxon>Priapulimorpha</taxon>
        <taxon>Priapulimorphida</taxon>
        <taxon>Priapulidae</taxon>
        <taxon>Priapulus</taxon>
    </lineage>
</organism>
<gene>
    <name evidence="7" type="primary">LOC106807587</name>
</gene>
<dbReference type="InterPro" id="IPR001605">
    <property type="entry name" value="PH_dom-spectrin-type"/>
</dbReference>
<keyword evidence="6" id="KW-1185">Reference proteome</keyword>
<dbReference type="CDD" id="cd01253">
    <property type="entry name" value="PH_ARHGAP21-like"/>
    <property type="match status" value="1"/>
</dbReference>
<feature type="compositionally biased region" description="Basic and acidic residues" evidence="2">
    <location>
        <begin position="265"/>
        <end position="275"/>
    </location>
</feature>
<name>A0ABM1DZT0_PRICU</name>
<dbReference type="Gene3D" id="1.10.555.10">
    <property type="entry name" value="Rho GTPase activation protein"/>
    <property type="match status" value="1"/>
</dbReference>
<feature type="region of interest" description="Disordered" evidence="2">
    <location>
        <begin position="946"/>
        <end position="970"/>
    </location>
</feature>
<dbReference type="InterPro" id="IPR000198">
    <property type="entry name" value="RhoGAP_dom"/>
</dbReference>
<feature type="domain" description="Rho-GAP" evidence="5">
    <location>
        <begin position="1570"/>
        <end position="1762"/>
    </location>
</feature>
<feature type="region of interest" description="Disordered" evidence="2">
    <location>
        <begin position="1480"/>
        <end position="1539"/>
    </location>
</feature>
<feature type="compositionally biased region" description="Low complexity" evidence="2">
    <location>
        <begin position="1918"/>
        <end position="1944"/>
    </location>
</feature>
<dbReference type="PANTHER" id="PTHR23175">
    <property type="entry name" value="PDZ DOMAIN-CONTAINING PROTEIN"/>
    <property type="match status" value="1"/>
</dbReference>
<dbReference type="SMART" id="SM00228">
    <property type="entry name" value="PDZ"/>
    <property type="match status" value="1"/>
</dbReference>
<feature type="domain" description="PDZ" evidence="4">
    <location>
        <begin position="290"/>
        <end position="347"/>
    </location>
</feature>
<dbReference type="InterPro" id="IPR036034">
    <property type="entry name" value="PDZ_sf"/>
</dbReference>
<feature type="compositionally biased region" description="Polar residues" evidence="2">
    <location>
        <begin position="1212"/>
        <end position="1221"/>
    </location>
</feature>
<dbReference type="InterPro" id="IPR011993">
    <property type="entry name" value="PH-like_dom_sf"/>
</dbReference>
<evidence type="ECO:0000259" key="4">
    <source>
        <dbReference type="PROSITE" id="PS50106"/>
    </source>
</evidence>
<feature type="region of interest" description="Disordered" evidence="2">
    <location>
        <begin position="663"/>
        <end position="684"/>
    </location>
</feature>
<dbReference type="InterPro" id="IPR001849">
    <property type="entry name" value="PH_domain"/>
</dbReference>
<dbReference type="Pfam" id="PF17820">
    <property type="entry name" value="PDZ_6"/>
    <property type="match status" value="1"/>
</dbReference>
<feature type="compositionally biased region" description="Low complexity" evidence="2">
    <location>
        <begin position="2077"/>
        <end position="2108"/>
    </location>
</feature>
<dbReference type="Gene3D" id="2.30.29.30">
    <property type="entry name" value="Pleckstrin-homology domain (PH domain)/Phosphotyrosine-binding domain (PTB)"/>
    <property type="match status" value="1"/>
</dbReference>
<evidence type="ECO:0000313" key="6">
    <source>
        <dbReference type="Proteomes" id="UP000695022"/>
    </source>
</evidence>
<feature type="region of interest" description="Disordered" evidence="2">
    <location>
        <begin position="546"/>
        <end position="622"/>
    </location>
</feature>
<evidence type="ECO:0000313" key="7">
    <source>
        <dbReference type="RefSeq" id="XP_014665451.1"/>
    </source>
</evidence>
<feature type="region of interest" description="Disordered" evidence="2">
    <location>
        <begin position="198"/>
        <end position="220"/>
    </location>
</feature>
<feature type="compositionally biased region" description="Basic and acidic residues" evidence="2">
    <location>
        <begin position="2063"/>
        <end position="2076"/>
    </location>
</feature>
<feature type="compositionally biased region" description="Low complexity" evidence="2">
    <location>
        <begin position="1503"/>
        <end position="1516"/>
    </location>
</feature>
<feature type="compositionally biased region" description="Basic and acidic residues" evidence="2">
    <location>
        <begin position="101"/>
        <end position="118"/>
    </location>
</feature>
<evidence type="ECO:0000256" key="2">
    <source>
        <dbReference type="SAM" id="MobiDB-lite"/>
    </source>
</evidence>
<dbReference type="Gene3D" id="2.30.42.10">
    <property type="match status" value="1"/>
</dbReference>
<dbReference type="PRINTS" id="PR00683">
    <property type="entry name" value="SPECTRINPH"/>
</dbReference>
<evidence type="ECO:0000259" key="3">
    <source>
        <dbReference type="PROSITE" id="PS50003"/>
    </source>
</evidence>
<dbReference type="InterPro" id="IPR008936">
    <property type="entry name" value="Rho_GTPase_activation_prot"/>
</dbReference>
<dbReference type="GeneID" id="106807587"/>
<dbReference type="SUPFAM" id="SSF50156">
    <property type="entry name" value="PDZ domain-like"/>
    <property type="match status" value="1"/>
</dbReference>
<feature type="region of interest" description="Disordered" evidence="2">
    <location>
        <begin position="1868"/>
        <end position="1961"/>
    </location>
</feature>
<dbReference type="SMART" id="SM00324">
    <property type="entry name" value="RhoGAP"/>
    <property type="match status" value="1"/>
</dbReference>
<feature type="region of interest" description="Disordered" evidence="2">
    <location>
        <begin position="98"/>
        <end position="118"/>
    </location>
</feature>
<feature type="domain" description="PH" evidence="3">
    <location>
        <begin position="1352"/>
        <end position="1461"/>
    </location>
</feature>
<dbReference type="PROSITE" id="PS50238">
    <property type="entry name" value="RHOGAP"/>
    <property type="match status" value="1"/>
</dbReference>
<dbReference type="SUPFAM" id="SSF50729">
    <property type="entry name" value="PH domain-like"/>
    <property type="match status" value="1"/>
</dbReference>
<feature type="region of interest" description="Disordered" evidence="2">
    <location>
        <begin position="2042"/>
        <end position="2159"/>
    </location>
</feature>
<feature type="compositionally biased region" description="Basic and acidic residues" evidence="2">
    <location>
        <begin position="600"/>
        <end position="619"/>
    </location>
</feature>
<dbReference type="RefSeq" id="XP_014665451.1">
    <property type="nucleotide sequence ID" value="XM_014809965.1"/>
</dbReference>
<feature type="compositionally biased region" description="Basic and acidic residues" evidence="2">
    <location>
        <begin position="1522"/>
        <end position="1537"/>
    </location>
</feature>
<dbReference type="Pfam" id="PF00169">
    <property type="entry name" value="PH"/>
    <property type="match status" value="1"/>
</dbReference>
<feature type="compositionally biased region" description="Polar residues" evidence="2">
    <location>
        <begin position="198"/>
        <end position="214"/>
    </location>
</feature>
<dbReference type="InterPro" id="IPR001478">
    <property type="entry name" value="PDZ"/>
</dbReference>
<feature type="compositionally biased region" description="Low complexity" evidence="2">
    <location>
        <begin position="427"/>
        <end position="441"/>
    </location>
</feature>
<dbReference type="SUPFAM" id="SSF48350">
    <property type="entry name" value="GTPase activation domain, GAP"/>
    <property type="match status" value="1"/>
</dbReference>
<sequence length="2339" mass="255553">MESEMHATAEILWLAEVEYCYQRPALGVIVEELEDSGLEPSWRGSKPDWQALQLAVPKEHGDASGSGPAAAAGVHEAVRVDADCGTAEGAATAAVASRALEPARDRGSSHRSADGDDVFERATVVGASDESLTGGSAPEQRSRYFPGGVNDDAVALHCEPASTGPLCDVTASASDGNVALSQAETTQDSLVSGELFHRTTSPDPNTFSHSSQVSMDDGGMDATAQWPRPRVVKVGRTAEGFGFTLRHFIIYPPESAIHSSLGGAGEEKRDNEARQRRYGQLSDLEPVDTIFVKQVKEEGSAERAGLQTGDRIVAVNTEPVTGKTYAQVIDLIQSCETDLTLLVVPKDVDILQMAYPKSAYMYSRGHDPYTGRATNIPRPPPLYTSHFSPPPFTSQPSPFPAEASVPQPFEESAQPQPARYRSEVTIPSPSSQSAAQVSLSPPKRRHRVSPALLSLGPAPYARQASKIKQSSFFNSPDGRRYQADELEQEMKDHPETGFPTAPSPQNFTTVPPLGSAAPVAIPPHVAGADSNSAASRVFNTQVPMSQSAYPGWDHPAASDAAGVSGSGANEDRTSATAGNGGQAGQRSTPPPRPLGFGSESIRRSQERLKQAAQEHDAAHSVKLRIPPARDVAGVYVKKAVDHLYGKNSLESCRAQEALNLATSDDPAAQQRHAHKYGRSPTAPLLRGRTSFDLRPRHDNAAAPCAPVFSQCPASVAITRSAYPSPYAPAETPPPGGAVAAVAAAPEMRRAPSLRKQVANSASLDSIHTTAGLRQMPSLAELMKTGKLNYNEHSGVGGDDDARYKSDTHLLAVPEPKRLSYTASLSKIHEEIVAQSLEAKPSRPICTPWVQNGVQSGRSAIQAAKRAFLIQAGLLDKESLEPVSPPFTMKGAPAAVQRREAAAAPALQTQHARRQFLGVTVNEDYVPAPLSSSGSWGFASGEAAAAAATKPDTLPAVQVTPPGDGKEKVKPPLRKRMTTPELRVPISRSFTQLDVMPQQSDEERIAALRLVQQRHKQFESGSLDEIAARGKAHTNYKEEAEKVAALSMHNVAYRATLFGLSVEELERIEKQKDKQKRTHDQHQVPKLLVRRASLDLAPSMPNSKQHVEPAPLITITKEIMDAAAEADLLHSTEEERKRTRAVRQNSYLSAVASPYKKVLQRPSLQLVSDHYLYMDELNGGMAQTFEEDEEEIEDEDEDEFMARLMQKRVAGSEPSSDASDPNSDLGIGEPNMETFNLNLSSFAALIQQFDAMLGVEGLPPSSASDTTVTSMASVTLRAKSQELSVEDAEKALRRSSYIMATHSAEDLRKDHTPHKSSSIKKLKAFFGERTPHIVEAASQHEKPSRDLPSPMFDVIKEGYLHLKKFITDGKRASDRSWKPFYVVLRGHALYLYKDKKESAMPPLNYDEPPISIKSAIIDIAHDYTKRKYVFRLTTYNGSEYLLQTEDIPSMMLWIQAIQANSNPDGDDHGVDTAQLIIRKSSLYDGQTRSPQPVQKGSTRRLPFRQKSVSSPSRSPSFKIRKSSSQERDVSPKVKEGSKSWKGKMVKGLKKWSHHGPHSHIEPELAGHTIGVPLEMCPPSANNEFVPLLVDICTTVVEHRGLDVIGVYRIPGNTAAVAHLTDDVNKGLENINLDEQKWKEINVVTSLLKSFFRKLPESMITNDMYPDFLQANRDPDSRQRMLRLKKLIQLLPDHNYETLKHITNHLRNVAANSDKNKMEEKNLAIVFGPTIVRQSGESMMSMVTDMSDQCRIVETLLSHGDWLFNEVDDAMHNDSVPMEVGNTMRMATDTSRPSNLNLLIQNVSKTEALHSPEQEHYIKKDIVSSIISAASRKKIKKKEPAPRQYYVSDDSDMSEIFSERNIDQEIELRQRSRPAGGSGGGGGGSSSARGTAVGQRGALESQSSTDTGVSSWASPPPATPTDSSTKASSRQSSSSFTSTRKGSQSSDVKSPEESSDETSLRSSYSIKWPSPFTRSFTTYHNNKQVASPRARKSSQPDDAVAAAASSITNVILRRQCDDRLKRDAERKKVEKEWQRLKEVLAREDDDGAGGGKYDAFNTNANSNVVEERPPPRRCRADSASDYSTTSSSNNELSTGSEHQLRATTTSRARTNSLDSGASMECVFAGKKSASASPRRPNRALQRSMPHGRDAESQQPAHHGSLDSLCREHHSIRSSASSVSEDGTELLNTASFDQKLKILLDPKYRLGDASLELTGSNRPCRHGVSVPSKSEKTAMNLGKREAQKRKSLSPQLQRKAPNKSCVKRRHTVGGTAWAAVESTYNFNNSKLSDSQEKEKVYINTTHIVVAEARMVPPIREQRSCKYLPQQASVIHLTPQLNMESSV</sequence>
<keyword evidence="1" id="KW-0343">GTPase activation</keyword>
<evidence type="ECO:0000256" key="1">
    <source>
        <dbReference type="ARBA" id="ARBA00022468"/>
    </source>
</evidence>
<dbReference type="InterPro" id="IPR041489">
    <property type="entry name" value="PDZ_6"/>
</dbReference>
<feature type="compositionally biased region" description="Polar residues" evidence="2">
    <location>
        <begin position="1898"/>
        <end position="1907"/>
    </location>
</feature>
<accession>A0ABM1DZT0</accession>
<feature type="compositionally biased region" description="Pro residues" evidence="2">
    <location>
        <begin position="377"/>
        <end position="399"/>
    </location>
</feature>
<proteinExistence type="predicted"/>
<dbReference type="PROSITE" id="PS50003">
    <property type="entry name" value="PH_DOMAIN"/>
    <property type="match status" value="1"/>
</dbReference>
<dbReference type="Proteomes" id="UP000695022">
    <property type="component" value="Unplaced"/>
</dbReference>
<dbReference type="PANTHER" id="PTHR23175:SF23">
    <property type="entry name" value="PDZ DOMAIN-CONTAINING PROTEIN"/>
    <property type="match status" value="1"/>
</dbReference>
<feature type="compositionally biased region" description="Low complexity" evidence="2">
    <location>
        <begin position="557"/>
        <end position="568"/>
    </location>
</feature>
<feature type="compositionally biased region" description="Gly residues" evidence="2">
    <location>
        <begin position="1874"/>
        <end position="1883"/>
    </location>
</feature>
<feature type="region of interest" description="Disordered" evidence="2">
    <location>
        <begin position="370"/>
        <end position="446"/>
    </location>
</feature>